<feature type="compositionally biased region" description="Polar residues" evidence="1">
    <location>
        <begin position="50"/>
        <end position="61"/>
    </location>
</feature>
<dbReference type="EMBL" id="JAHGAV010001059">
    <property type="protein sequence ID" value="KAG6922943.1"/>
    <property type="molecule type" value="Genomic_DNA"/>
</dbReference>
<organism evidence="2 3">
    <name type="scientific">Chelydra serpentina</name>
    <name type="common">Snapping turtle</name>
    <name type="synonym">Testudo serpentina</name>
    <dbReference type="NCBI Taxonomy" id="8475"/>
    <lineage>
        <taxon>Eukaryota</taxon>
        <taxon>Metazoa</taxon>
        <taxon>Chordata</taxon>
        <taxon>Craniata</taxon>
        <taxon>Vertebrata</taxon>
        <taxon>Euteleostomi</taxon>
        <taxon>Archelosauria</taxon>
        <taxon>Testudinata</taxon>
        <taxon>Testudines</taxon>
        <taxon>Cryptodira</taxon>
        <taxon>Durocryptodira</taxon>
        <taxon>Americhelydia</taxon>
        <taxon>Chelydroidea</taxon>
        <taxon>Chelydridae</taxon>
        <taxon>Chelydra</taxon>
    </lineage>
</organism>
<proteinExistence type="predicted"/>
<dbReference type="Proteomes" id="UP000765507">
    <property type="component" value="Unassembled WGS sequence"/>
</dbReference>
<dbReference type="AlphaFoldDB" id="A0A8T1S312"/>
<keyword evidence="3" id="KW-1185">Reference proteome</keyword>
<feature type="non-terminal residue" evidence="2">
    <location>
        <position position="61"/>
    </location>
</feature>
<name>A0A8T1S312_CHESE</name>
<dbReference type="OrthoDB" id="9431446at2759"/>
<feature type="region of interest" description="Disordered" evidence="1">
    <location>
        <begin position="37"/>
        <end position="61"/>
    </location>
</feature>
<feature type="region of interest" description="Disordered" evidence="1">
    <location>
        <begin position="1"/>
        <end position="20"/>
    </location>
</feature>
<protein>
    <submittedName>
        <fullName evidence="2">Uncharacterized protein</fullName>
    </submittedName>
</protein>
<accession>A0A8T1S312</accession>
<comment type="caution">
    <text evidence="2">The sequence shown here is derived from an EMBL/GenBank/DDBJ whole genome shotgun (WGS) entry which is preliminary data.</text>
</comment>
<evidence type="ECO:0000313" key="2">
    <source>
        <dbReference type="EMBL" id="KAG6922943.1"/>
    </source>
</evidence>
<reference evidence="2 3" key="1">
    <citation type="journal article" date="2020" name="G3 (Bethesda)">
        <title>Draft Genome of the Common Snapping Turtle, Chelydra serpentina, a Model for Phenotypic Plasticity in Reptiles.</title>
        <authorList>
            <person name="Das D."/>
            <person name="Singh S.K."/>
            <person name="Bierstedt J."/>
            <person name="Erickson A."/>
            <person name="Galli G.L.J."/>
            <person name="Crossley D.A. 2nd"/>
            <person name="Rhen T."/>
        </authorList>
    </citation>
    <scope>NUCLEOTIDE SEQUENCE [LARGE SCALE GENOMIC DNA]</scope>
    <source>
        <strain evidence="2">KW</strain>
    </source>
</reference>
<evidence type="ECO:0000256" key="1">
    <source>
        <dbReference type="SAM" id="MobiDB-lite"/>
    </source>
</evidence>
<gene>
    <name evidence="2" type="ORF">G0U57_000390</name>
</gene>
<sequence>DDGMVSETMEQNPQQVEPHGMLLQRCKGSVSRSCEQGKTCESQHRPEKLQGNQPAQKRSSF</sequence>
<evidence type="ECO:0000313" key="3">
    <source>
        <dbReference type="Proteomes" id="UP000765507"/>
    </source>
</evidence>